<dbReference type="GO" id="GO:0015078">
    <property type="term" value="F:proton transmembrane transporter activity"/>
    <property type="evidence" value="ECO:0007669"/>
    <property type="project" value="InterPro"/>
</dbReference>
<name>V4ZS66_TOXGV</name>
<feature type="compositionally biased region" description="Basic and acidic residues" evidence="1">
    <location>
        <begin position="33"/>
        <end position="50"/>
    </location>
</feature>
<evidence type="ECO:0000313" key="3">
    <source>
        <dbReference type="Proteomes" id="UP000002226"/>
    </source>
</evidence>
<dbReference type="InterPro" id="IPR036228">
    <property type="entry name" value="ATP_synth_F0_dsu_sf_mt"/>
</dbReference>
<dbReference type="VEuPathDB" id="ToxoDB:TGVEG_268835"/>
<dbReference type="OrthoDB" id="446168at2759"/>
<proteinExistence type="predicted"/>
<reference evidence="2" key="1">
    <citation type="submission" date="2007-03" db="EMBL/GenBank/DDBJ databases">
        <authorList>
            <person name="Paulsen I."/>
        </authorList>
    </citation>
    <scope>NUCLEOTIDE SEQUENCE</scope>
    <source>
        <strain evidence="2">VEG</strain>
    </source>
</reference>
<dbReference type="GO" id="GO:0045259">
    <property type="term" value="C:proton-transporting ATP synthase complex"/>
    <property type="evidence" value="ECO:0007669"/>
    <property type="project" value="InterPro"/>
</dbReference>
<dbReference type="PaxDb" id="5811-TGME49_068830"/>
<organism evidence="2 3">
    <name type="scientific">Toxoplasma gondii (strain ATCC 50861 / VEG)</name>
    <dbReference type="NCBI Taxonomy" id="432359"/>
    <lineage>
        <taxon>Eukaryota</taxon>
        <taxon>Sar</taxon>
        <taxon>Alveolata</taxon>
        <taxon>Apicomplexa</taxon>
        <taxon>Conoidasida</taxon>
        <taxon>Coccidia</taxon>
        <taxon>Eucoccidiorida</taxon>
        <taxon>Eimeriorina</taxon>
        <taxon>Sarcocystidae</taxon>
        <taxon>Toxoplasma</taxon>
    </lineage>
</organism>
<dbReference type="STRING" id="432359.V4ZS66"/>
<feature type="region of interest" description="Disordered" evidence="1">
    <location>
        <begin position="747"/>
        <end position="767"/>
    </location>
</feature>
<dbReference type="AlphaFoldDB" id="V4ZS66"/>
<dbReference type="GO" id="GO:0015986">
    <property type="term" value="P:proton motive force-driven ATP synthesis"/>
    <property type="evidence" value="ECO:0007669"/>
    <property type="project" value="InterPro"/>
</dbReference>
<feature type="region of interest" description="Disordered" evidence="1">
    <location>
        <begin position="1"/>
        <end position="54"/>
    </location>
</feature>
<dbReference type="EMBL" id="AAYL02000008">
    <property type="protein sequence ID" value="ESS36336.1"/>
    <property type="molecule type" value="Genomic_DNA"/>
</dbReference>
<protein>
    <submittedName>
        <fullName evidence="2">Uncharacterized protein</fullName>
    </submittedName>
</protein>
<feature type="compositionally biased region" description="Polar residues" evidence="1">
    <location>
        <begin position="758"/>
        <end position="767"/>
    </location>
</feature>
<feature type="compositionally biased region" description="Basic and acidic residues" evidence="1">
    <location>
        <begin position="12"/>
        <end position="23"/>
    </location>
</feature>
<dbReference type="Proteomes" id="UP000002226">
    <property type="component" value="Unassembled WGS sequence"/>
</dbReference>
<feature type="region of interest" description="Disordered" evidence="1">
    <location>
        <begin position="172"/>
        <end position="212"/>
    </location>
</feature>
<sequence length="767" mass="87365">MQRRRTTPLKGESGRVKNRESVKAAKSPPRTPRTRETQQLEKRLKADTKRRTGTCTLHSNKSKQQYSDVQYEDTGDKCTSAFFSSVYKPVRAILFCLYSHSRRDRHPGESLDFYKALPVVVKILFFAEISVINIALARRAGIAKVPACLQWPRRALHESPYAEKLKCFMSRDARPSPEVPPRHPVSAGRRTASRKAGGQTEHADREESSSSFPTSALDDFAISFLLLFCSKMQALRRGAAIPSRLLPRRDSWMSLAPFVAPNNAAAWRKLRDGAQEVQTVIERQSTPGKPQQIDWAKWESQIAHKDILNCLKTFYTNQVQILDRALGALETAKTPAPCEGAEKGWALFDAALSACAKSVEKSEELLSNGARALWVSCSNPPVWKVNTNEWLDSDQYWQAFVEKHHFYSQYQPGVVDPEAPQEVEAFKQAWHSRMGKFNDRSDTPMLYAYMNELPSWEYYDLHRSAFLEHMTYFLVRTGGDFRFFPEMPPWQWLAHMENLRFKLLSVAQSRRSQLQLANLERERALDFLPVDVEHHGEEYTQKFLQYETELFQACAARLMGHFMFLCDPFIPVQSAEALSAVARVDNGKGKLFSLGDDVNALFYLPEQQRRDVERPTQAVQTLLGHLEATGRPFNPCYSELLHVHAEVLEERGEHWLTAPGECVSQAFLRRLRTDDPAYEVYCSYFKEMYERFAGAKEVSMEDGRKRLATIEKNAQEEAAAYGLALKTMGSAELAHKAREGAAKLEQLRKAQEKAAGKSAQTVQENKM</sequence>
<dbReference type="SwissPalm" id="V4ZS66"/>
<keyword evidence="3" id="KW-1185">Reference proteome</keyword>
<evidence type="ECO:0000256" key="1">
    <source>
        <dbReference type="SAM" id="MobiDB-lite"/>
    </source>
</evidence>
<accession>V4ZS66</accession>
<gene>
    <name evidence="2" type="ORF">TGVEG_268835</name>
</gene>
<comment type="caution">
    <text evidence="2">The sequence shown here is derived from an EMBL/GenBank/DDBJ whole genome shotgun (WGS) entry which is preliminary data.</text>
</comment>
<evidence type="ECO:0000313" key="2">
    <source>
        <dbReference type="EMBL" id="ESS36336.1"/>
    </source>
</evidence>
<dbReference type="SUPFAM" id="SSF161065">
    <property type="entry name" value="ATP synthase D chain-like"/>
    <property type="match status" value="1"/>
</dbReference>
<dbReference type="eggNOG" id="ENOG502S1XA">
    <property type="taxonomic scope" value="Eukaryota"/>
</dbReference>
<dbReference type="Gene3D" id="6.10.280.70">
    <property type="match status" value="1"/>
</dbReference>